<gene>
    <name evidence="3" type="ORF">ANN_00022</name>
</gene>
<evidence type="ECO:0000256" key="1">
    <source>
        <dbReference type="ARBA" id="ARBA00004123"/>
    </source>
</evidence>
<name>A0ABQ8TPT7_PERAM</name>
<proteinExistence type="predicted"/>
<accession>A0ABQ8TPT7</accession>
<protein>
    <recommendedName>
        <fullName evidence="2">Insertion element IS150 protein InsJ-like helix-turn-helix domain-containing protein</fullName>
    </recommendedName>
</protein>
<sequence length="114" mass="12929">MDTKAKVMALIEEGAMSAASAGERYGVHPRTASRWWKQYQERRLTRKPGGGRPCISTPEQDAAIRQPFSTAKILHARANFPGSRETVLRRIKTLANTKTRRAAIKYMKSSREKR</sequence>
<dbReference type="EMBL" id="JAJSOF020000003">
    <property type="protein sequence ID" value="KAJ4448632.1"/>
    <property type="molecule type" value="Genomic_DNA"/>
</dbReference>
<dbReference type="InterPro" id="IPR009057">
    <property type="entry name" value="Homeodomain-like_sf"/>
</dbReference>
<comment type="caution">
    <text evidence="3">The sequence shown here is derived from an EMBL/GenBank/DDBJ whole genome shotgun (WGS) entry which is preliminary data.</text>
</comment>
<organism evidence="3 4">
    <name type="scientific">Periplaneta americana</name>
    <name type="common">American cockroach</name>
    <name type="synonym">Blatta americana</name>
    <dbReference type="NCBI Taxonomy" id="6978"/>
    <lineage>
        <taxon>Eukaryota</taxon>
        <taxon>Metazoa</taxon>
        <taxon>Ecdysozoa</taxon>
        <taxon>Arthropoda</taxon>
        <taxon>Hexapoda</taxon>
        <taxon>Insecta</taxon>
        <taxon>Pterygota</taxon>
        <taxon>Neoptera</taxon>
        <taxon>Polyneoptera</taxon>
        <taxon>Dictyoptera</taxon>
        <taxon>Blattodea</taxon>
        <taxon>Blattoidea</taxon>
        <taxon>Blattidae</taxon>
        <taxon>Blattinae</taxon>
        <taxon>Periplaneta</taxon>
    </lineage>
</organism>
<dbReference type="Proteomes" id="UP001148838">
    <property type="component" value="Unassembled WGS sequence"/>
</dbReference>
<evidence type="ECO:0000313" key="3">
    <source>
        <dbReference type="EMBL" id="KAJ4448632.1"/>
    </source>
</evidence>
<evidence type="ECO:0000313" key="4">
    <source>
        <dbReference type="Proteomes" id="UP001148838"/>
    </source>
</evidence>
<keyword evidence="4" id="KW-1185">Reference proteome</keyword>
<dbReference type="Pfam" id="PF13518">
    <property type="entry name" value="HTH_28"/>
    <property type="match status" value="1"/>
</dbReference>
<evidence type="ECO:0000259" key="2">
    <source>
        <dbReference type="Pfam" id="PF13518"/>
    </source>
</evidence>
<comment type="subcellular location">
    <subcellularLocation>
        <location evidence="1">Nucleus</location>
    </subcellularLocation>
</comment>
<dbReference type="InterPro" id="IPR055247">
    <property type="entry name" value="InsJ-like_HTH"/>
</dbReference>
<reference evidence="3 4" key="1">
    <citation type="journal article" date="2022" name="Allergy">
        <title>Genome assembly and annotation of Periplaneta americana reveal a comprehensive cockroach allergen profile.</title>
        <authorList>
            <person name="Wang L."/>
            <person name="Xiong Q."/>
            <person name="Saelim N."/>
            <person name="Wang L."/>
            <person name="Nong W."/>
            <person name="Wan A.T."/>
            <person name="Shi M."/>
            <person name="Liu X."/>
            <person name="Cao Q."/>
            <person name="Hui J.H.L."/>
            <person name="Sookrung N."/>
            <person name="Leung T.F."/>
            <person name="Tungtrongchitr A."/>
            <person name="Tsui S.K.W."/>
        </authorList>
    </citation>
    <scope>NUCLEOTIDE SEQUENCE [LARGE SCALE GENOMIC DNA]</scope>
    <source>
        <strain evidence="3">PWHHKU_190912</strain>
    </source>
</reference>
<feature type="domain" description="Insertion element IS150 protein InsJ-like helix-turn-helix" evidence="2">
    <location>
        <begin position="4"/>
        <end position="52"/>
    </location>
</feature>
<dbReference type="SUPFAM" id="SSF46689">
    <property type="entry name" value="Homeodomain-like"/>
    <property type="match status" value="1"/>
</dbReference>